<proteinExistence type="predicted"/>
<sequence>MDMLFQKKGHNRLSQLCPANNFPRTPTAVSTQVSLLTNEDLRLRIETPPLQTEFALRTDSQAFISLTPFESQSQDIQNETRLVSSSLSSYFTVQYSIESPNTPSLVPLVPQLQAAAQSIPVLQYSNDRPEAKYQREDSVVVSKPIL</sequence>
<evidence type="ECO:0000313" key="1">
    <source>
        <dbReference type="EMBL" id="RKF80193.1"/>
    </source>
</evidence>
<organism evidence="1 2">
    <name type="scientific">Golovinomyces cichoracearum</name>
    <dbReference type="NCBI Taxonomy" id="62708"/>
    <lineage>
        <taxon>Eukaryota</taxon>
        <taxon>Fungi</taxon>
        <taxon>Dikarya</taxon>
        <taxon>Ascomycota</taxon>
        <taxon>Pezizomycotina</taxon>
        <taxon>Leotiomycetes</taxon>
        <taxon>Erysiphales</taxon>
        <taxon>Erysiphaceae</taxon>
        <taxon>Golovinomyces</taxon>
    </lineage>
</organism>
<protein>
    <submittedName>
        <fullName evidence="1">Uncharacterized protein</fullName>
    </submittedName>
</protein>
<dbReference type="AlphaFoldDB" id="A0A420J0B1"/>
<name>A0A420J0B1_9PEZI</name>
<dbReference type="Proteomes" id="UP000283383">
    <property type="component" value="Unassembled WGS sequence"/>
</dbReference>
<gene>
    <name evidence="1" type="ORF">GcM3_048036</name>
</gene>
<dbReference type="EMBL" id="MCBQ01004826">
    <property type="protein sequence ID" value="RKF80193.1"/>
    <property type="molecule type" value="Genomic_DNA"/>
</dbReference>
<evidence type="ECO:0000313" key="2">
    <source>
        <dbReference type="Proteomes" id="UP000283383"/>
    </source>
</evidence>
<keyword evidence="2" id="KW-1185">Reference proteome</keyword>
<comment type="caution">
    <text evidence="1">The sequence shown here is derived from an EMBL/GenBank/DDBJ whole genome shotgun (WGS) entry which is preliminary data.</text>
</comment>
<accession>A0A420J0B1</accession>
<reference evidence="1 2" key="1">
    <citation type="journal article" date="2018" name="BMC Genomics">
        <title>Comparative genome analyses reveal sequence features reflecting distinct modes of host-adaptation between dicot and monocot powdery mildew.</title>
        <authorList>
            <person name="Wu Y."/>
            <person name="Ma X."/>
            <person name="Pan Z."/>
            <person name="Kale S.D."/>
            <person name="Song Y."/>
            <person name="King H."/>
            <person name="Zhang Q."/>
            <person name="Presley C."/>
            <person name="Deng X."/>
            <person name="Wei C.I."/>
            <person name="Xiao S."/>
        </authorList>
    </citation>
    <scope>NUCLEOTIDE SEQUENCE [LARGE SCALE GENOMIC DNA]</scope>
    <source>
        <strain evidence="1">UMSG3</strain>
    </source>
</reference>